<protein>
    <submittedName>
        <fullName evidence="7">YitT family protein</fullName>
    </submittedName>
</protein>
<name>A0A3S8RW61_9BACL</name>
<dbReference type="OrthoDB" id="2865957at2"/>
<feature type="transmembrane region" description="Helical" evidence="6">
    <location>
        <begin position="155"/>
        <end position="174"/>
    </location>
</feature>
<dbReference type="EMBL" id="CP034248">
    <property type="protein sequence ID" value="AZK47013.1"/>
    <property type="molecule type" value="Genomic_DNA"/>
</dbReference>
<proteinExistence type="predicted"/>
<dbReference type="RefSeq" id="WP_125083052.1">
    <property type="nucleotide sequence ID" value="NZ_CP034248.1"/>
</dbReference>
<evidence type="ECO:0000256" key="2">
    <source>
        <dbReference type="ARBA" id="ARBA00022475"/>
    </source>
</evidence>
<evidence type="ECO:0000313" key="7">
    <source>
        <dbReference type="EMBL" id="AZK47013.1"/>
    </source>
</evidence>
<evidence type="ECO:0000256" key="6">
    <source>
        <dbReference type="SAM" id="Phobius"/>
    </source>
</evidence>
<accession>A0A3S8RW61</accession>
<dbReference type="InterPro" id="IPR051461">
    <property type="entry name" value="UPF0750_membrane"/>
</dbReference>
<organism evidence="7 8">
    <name type="scientific">Paenibacillus lentus</name>
    <dbReference type="NCBI Taxonomy" id="1338368"/>
    <lineage>
        <taxon>Bacteria</taxon>
        <taxon>Bacillati</taxon>
        <taxon>Bacillota</taxon>
        <taxon>Bacilli</taxon>
        <taxon>Bacillales</taxon>
        <taxon>Paenibacillaceae</taxon>
        <taxon>Paenibacillus</taxon>
    </lineage>
</organism>
<keyword evidence="8" id="KW-1185">Reference proteome</keyword>
<keyword evidence="5 6" id="KW-0472">Membrane</keyword>
<gene>
    <name evidence="7" type="ORF">EIM92_13340</name>
</gene>
<feature type="transmembrane region" description="Helical" evidence="6">
    <location>
        <begin position="80"/>
        <end position="97"/>
    </location>
</feature>
<evidence type="ECO:0000256" key="3">
    <source>
        <dbReference type="ARBA" id="ARBA00022692"/>
    </source>
</evidence>
<sequence length="220" mass="23797">MGKRVNWQAISFQVMMMLLGTFLLAFTYYHVNFQNGLSEGGFVGLALLGKYLFDLPPALSIIVLDIPVLIAALFLKGRKFIVNTLFASLAFSAFYELCEQFSPLTLNLQANLPIAALLSGVFTGIGAGVVLRVGGATGGDDMLSLMISERSGLKIGTVFILMDAVVLGISLIYLPFTETVFTIMAVLIAGKTITWTVNCGKQDTKVLRVPYAIKEKTARA</sequence>
<evidence type="ECO:0000313" key="8">
    <source>
        <dbReference type="Proteomes" id="UP000273145"/>
    </source>
</evidence>
<keyword evidence="2" id="KW-1003">Cell membrane</keyword>
<dbReference type="KEGG" id="plen:EIM92_13340"/>
<keyword evidence="3 6" id="KW-0812">Transmembrane</keyword>
<reference evidence="7 8" key="1">
    <citation type="submission" date="2018-11" db="EMBL/GenBank/DDBJ databases">
        <title>Genome sequencing of Paenibacillus lentus DSM25539(T).</title>
        <authorList>
            <person name="Kook J.-K."/>
            <person name="Park S.-N."/>
            <person name="Lim Y.K."/>
        </authorList>
    </citation>
    <scope>NUCLEOTIDE SEQUENCE [LARGE SCALE GENOMIC DNA]</scope>
    <source>
        <strain evidence="7 8">DSM 25539</strain>
    </source>
</reference>
<dbReference type="Pfam" id="PF02588">
    <property type="entry name" value="YitT_membrane"/>
    <property type="match status" value="1"/>
</dbReference>
<feature type="transmembrane region" description="Helical" evidence="6">
    <location>
        <begin position="180"/>
        <end position="198"/>
    </location>
</feature>
<feature type="transmembrane region" description="Helical" evidence="6">
    <location>
        <begin position="112"/>
        <end position="134"/>
    </location>
</feature>
<dbReference type="GO" id="GO:0005886">
    <property type="term" value="C:plasma membrane"/>
    <property type="evidence" value="ECO:0007669"/>
    <property type="project" value="UniProtKB-SubCell"/>
</dbReference>
<keyword evidence="4 6" id="KW-1133">Transmembrane helix</keyword>
<evidence type="ECO:0000256" key="4">
    <source>
        <dbReference type="ARBA" id="ARBA00022989"/>
    </source>
</evidence>
<dbReference type="InterPro" id="IPR003740">
    <property type="entry name" value="YitT"/>
</dbReference>
<feature type="transmembrane region" description="Helical" evidence="6">
    <location>
        <begin position="51"/>
        <end position="75"/>
    </location>
</feature>
<feature type="transmembrane region" description="Helical" evidence="6">
    <location>
        <begin position="12"/>
        <end position="31"/>
    </location>
</feature>
<dbReference type="PANTHER" id="PTHR33545:SF10">
    <property type="entry name" value="UPF0750 MEMBRANE PROTEIN YPJC"/>
    <property type="match status" value="1"/>
</dbReference>
<evidence type="ECO:0000256" key="1">
    <source>
        <dbReference type="ARBA" id="ARBA00004651"/>
    </source>
</evidence>
<comment type="subcellular location">
    <subcellularLocation>
        <location evidence="1">Cell membrane</location>
        <topology evidence="1">Multi-pass membrane protein</topology>
    </subcellularLocation>
</comment>
<dbReference type="AlphaFoldDB" id="A0A3S8RW61"/>
<dbReference type="Proteomes" id="UP000273145">
    <property type="component" value="Chromosome"/>
</dbReference>
<dbReference type="PANTHER" id="PTHR33545">
    <property type="entry name" value="UPF0750 MEMBRANE PROTEIN YITT-RELATED"/>
    <property type="match status" value="1"/>
</dbReference>
<evidence type="ECO:0000256" key="5">
    <source>
        <dbReference type="ARBA" id="ARBA00023136"/>
    </source>
</evidence>